<name>A0A1G2F1M0_9BACT</name>
<comment type="caution">
    <text evidence="1">The sequence shown here is derived from an EMBL/GenBank/DDBJ whole genome shotgun (WGS) entry which is preliminary data.</text>
</comment>
<protein>
    <submittedName>
        <fullName evidence="1">Uncharacterized protein</fullName>
    </submittedName>
</protein>
<gene>
    <name evidence="1" type="ORF">A2V69_00515</name>
</gene>
<proteinExistence type="predicted"/>
<sequence length="64" mass="7394">MTFIVEQHYKDGSSELFRGDRIQRHRKTIAIVTPHGVREVPRKGAALRDDGIRVSRSRDGEVHR</sequence>
<dbReference type="STRING" id="1801990.A2V69_00515"/>
<accession>A0A1G2F1M0</accession>
<dbReference type="Proteomes" id="UP000177810">
    <property type="component" value="Unassembled WGS sequence"/>
</dbReference>
<organism evidence="1 2">
    <name type="scientific">Candidatus Portnoybacteria bacterium RBG_13_40_8</name>
    <dbReference type="NCBI Taxonomy" id="1801990"/>
    <lineage>
        <taxon>Bacteria</taxon>
        <taxon>Candidatus Portnoyibacteriota</taxon>
    </lineage>
</organism>
<reference evidence="1 2" key="1">
    <citation type="journal article" date="2016" name="Nat. Commun.">
        <title>Thousands of microbial genomes shed light on interconnected biogeochemical processes in an aquifer system.</title>
        <authorList>
            <person name="Anantharaman K."/>
            <person name="Brown C.T."/>
            <person name="Hug L.A."/>
            <person name="Sharon I."/>
            <person name="Castelle C.J."/>
            <person name="Probst A.J."/>
            <person name="Thomas B.C."/>
            <person name="Singh A."/>
            <person name="Wilkins M.J."/>
            <person name="Karaoz U."/>
            <person name="Brodie E.L."/>
            <person name="Williams K.H."/>
            <person name="Hubbard S.S."/>
            <person name="Banfield J.F."/>
        </authorList>
    </citation>
    <scope>NUCLEOTIDE SEQUENCE [LARGE SCALE GENOMIC DNA]</scope>
</reference>
<evidence type="ECO:0000313" key="2">
    <source>
        <dbReference type="Proteomes" id="UP000177810"/>
    </source>
</evidence>
<dbReference type="AlphaFoldDB" id="A0A1G2F1M0"/>
<evidence type="ECO:0000313" key="1">
    <source>
        <dbReference type="EMBL" id="OGZ31883.1"/>
    </source>
</evidence>
<dbReference type="EMBL" id="MHMT01000030">
    <property type="protein sequence ID" value="OGZ31883.1"/>
    <property type="molecule type" value="Genomic_DNA"/>
</dbReference>